<reference evidence="3 4" key="1">
    <citation type="submission" date="2019-03" db="EMBL/GenBank/DDBJ databases">
        <title>Genomic Encyclopedia of Type Strains, Phase IV (KMG-IV): sequencing the most valuable type-strain genomes for metagenomic binning, comparative biology and taxonomic classification.</title>
        <authorList>
            <person name="Goeker M."/>
        </authorList>
    </citation>
    <scope>NUCLEOTIDE SEQUENCE [LARGE SCALE GENOMIC DNA]</scope>
    <source>
        <strain evidence="3 4">DSM 18555</strain>
    </source>
</reference>
<gene>
    <name evidence="3" type="ORF">EV677_2130</name>
</gene>
<comment type="caution">
    <text evidence="3">The sequence shown here is derived from an EMBL/GenBank/DDBJ whole genome shotgun (WGS) entry which is preliminary data.</text>
</comment>
<feature type="compositionally biased region" description="Basic and acidic residues" evidence="1">
    <location>
        <begin position="64"/>
        <end position="102"/>
    </location>
</feature>
<dbReference type="AlphaFoldDB" id="A0A4R6G6E2"/>
<dbReference type="Proteomes" id="UP000294737">
    <property type="component" value="Unassembled WGS sequence"/>
</dbReference>
<feature type="compositionally biased region" description="Basic and acidic residues" evidence="1">
    <location>
        <begin position="123"/>
        <end position="139"/>
    </location>
</feature>
<feature type="chain" id="PRO_5020267447" description="DUF4124 domain-containing protein" evidence="2">
    <location>
        <begin position="20"/>
        <end position="145"/>
    </location>
</feature>
<proteinExistence type="predicted"/>
<evidence type="ECO:0000313" key="3">
    <source>
        <dbReference type="EMBL" id="TDN90057.1"/>
    </source>
</evidence>
<feature type="signal peptide" evidence="2">
    <location>
        <begin position="1"/>
        <end position="19"/>
    </location>
</feature>
<evidence type="ECO:0008006" key="5">
    <source>
        <dbReference type="Google" id="ProtNLM"/>
    </source>
</evidence>
<evidence type="ECO:0000256" key="2">
    <source>
        <dbReference type="SAM" id="SignalP"/>
    </source>
</evidence>
<keyword evidence="4" id="KW-1185">Reference proteome</keyword>
<evidence type="ECO:0000313" key="4">
    <source>
        <dbReference type="Proteomes" id="UP000294737"/>
    </source>
</evidence>
<name>A0A4R6G6E2_9BURK</name>
<feature type="region of interest" description="Disordered" evidence="1">
    <location>
        <begin position="55"/>
        <end position="145"/>
    </location>
</feature>
<keyword evidence="2" id="KW-0732">Signal</keyword>
<evidence type="ECO:0000256" key="1">
    <source>
        <dbReference type="SAM" id="MobiDB-lite"/>
    </source>
</evidence>
<dbReference type="RefSeq" id="WP_112992123.1">
    <property type="nucleotide sequence ID" value="NZ_PTLZ01000002.1"/>
</dbReference>
<accession>A0A4R6G6E2</accession>
<dbReference type="EMBL" id="SNWF01000005">
    <property type="protein sequence ID" value="TDN90057.1"/>
    <property type="molecule type" value="Genomic_DNA"/>
</dbReference>
<protein>
    <recommendedName>
        <fullName evidence="5">DUF4124 domain-containing protein</fullName>
    </recommendedName>
</protein>
<dbReference type="OrthoDB" id="8853421at2"/>
<organism evidence="3 4">
    <name type="scientific">Herminiimonas fonticola</name>
    <dbReference type="NCBI Taxonomy" id="303380"/>
    <lineage>
        <taxon>Bacteria</taxon>
        <taxon>Pseudomonadati</taxon>
        <taxon>Pseudomonadota</taxon>
        <taxon>Betaproteobacteria</taxon>
        <taxon>Burkholderiales</taxon>
        <taxon>Oxalobacteraceae</taxon>
        <taxon>Herminiimonas</taxon>
    </lineage>
</organism>
<sequence>MPFKLLLLALIFCSAPAFAIYKCESGDKIIYSDTPCQGDKTVSMKEIAIAAAASDNGAAQKQLQQDKKELQRLQQRREKQQTQDDRQQAKRYKTAETKKQKCAESAQRVQWAKEDAASAPTKSSERAKQKARRTTEKHQLSCGSA</sequence>